<gene>
    <name evidence="1" type="ORF">SAMN05443248_3238</name>
</gene>
<proteinExistence type="predicted"/>
<accession>A0A1M5P662</accession>
<protein>
    <submittedName>
        <fullName evidence="1">Uncharacterized protein</fullName>
    </submittedName>
</protein>
<dbReference type="AlphaFoldDB" id="A0A1M5P662"/>
<name>A0A1M5P662_9BRAD</name>
<evidence type="ECO:0000313" key="2">
    <source>
        <dbReference type="Proteomes" id="UP000189796"/>
    </source>
</evidence>
<dbReference type="EMBL" id="LT670817">
    <property type="protein sequence ID" value="SHG97280.1"/>
    <property type="molecule type" value="Genomic_DNA"/>
</dbReference>
<organism evidence="1 2">
    <name type="scientific">Bradyrhizobium erythrophlei</name>
    <dbReference type="NCBI Taxonomy" id="1437360"/>
    <lineage>
        <taxon>Bacteria</taxon>
        <taxon>Pseudomonadati</taxon>
        <taxon>Pseudomonadota</taxon>
        <taxon>Alphaproteobacteria</taxon>
        <taxon>Hyphomicrobiales</taxon>
        <taxon>Nitrobacteraceae</taxon>
        <taxon>Bradyrhizobium</taxon>
    </lineage>
</organism>
<sequence>MNPADVCLDLVSRVRRSTRWCGDGVDIRGFRTEINGRGRPWTFICKLPVGQIKKACPALFEKIFGFSENANQPISFAVPSQQRGGSRSSRTRGGMRWPQQCRHAAWLQGDPFGDREQLTACRRTMLTRTAKSCGPDASTLASSFAETFCAQPGCNAPLSARRRWQTSRSPGRARNKP</sequence>
<dbReference type="Proteomes" id="UP000189796">
    <property type="component" value="Chromosome I"/>
</dbReference>
<evidence type="ECO:0000313" key="1">
    <source>
        <dbReference type="EMBL" id="SHG97280.1"/>
    </source>
</evidence>
<reference evidence="1 2" key="1">
    <citation type="submission" date="2016-11" db="EMBL/GenBank/DDBJ databases">
        <authorList>
            <person name="Jaros S."/>
            <person name="Januszkiewicz K."/>
            <person name="Wedrychowicz H."/>
        </authorList>
    </citation>
    <scope>NUCLEOTIDE SEQUENCE [LARGE SCALE GENOMIC DNA]</scope>
    <source>
        <strain evidence="1 2">GAS138</strain>
    </source>
</reference>